<reference evidence="3" key="1">
    <citation type="journal article" date="2014" name="Stand. Genomic Sci.">
        <title>Genome sequence of the exopolysaccharide-producing Salipiger mucosus type strain (DSM 16094(T)), a moderately halophilic member of the Roseobacter clade.</title>
        <authorList>
            <person name="Riedel T."/>
            <person name="Spring S."/>
            <person name="Fiebig A."/>
            <person name="Petersen J."/>
            <person name="Kyrpides N.C."/>
            <person name="Goker M."/>
            <person name="Klenk H.P."/>
        </authorList>
    </citation>
    <scope>NUCLEOTIDE SEQUENCE [LARGE SCALE GENOMIC DNA]</scope>
    <source>
        <strain evidence="3">DSM 16094</strain>
    </source>
</reference>
<sequence>MDDKFDSFSGLLRGALGSRLETGPEMVDIFAEDVVFEFPYAPDGLPKRLEGLPALADHLARLGPMLELAEFMLHEVHPSGETVVFEFSCRGRGVAKGLPYDQDYISVVTLREGRIARYRDYWNPLVALSALGGANAAAKAYEGETADE</sequence>
<comment type="caution">
    <text evidence="2">The sequence shown here is derived from an EMBL/GenBank/DDBJ whole genome shotgun (WGS) entry which is preliminary data.</text>
</comment>
<dbReference type="SUPFAM" id="SSF54427">
    <property type="entry name" value="NTF2-like"/>
    <property type="match status" value="1"/>
</dbReference>
<dbReference type="InterPro" id="IPR037401">
    <property type="entry name" value="SnoaL-like"/>
</dbReference>
<dbReference type="HOGENOM" id="CLU_124277_2_0_5"/>
<dbReference type="InterPro" id="IPR032710">
    <property type="entry name" value="NTF2-like_dom_sf"/>
</dbReference>
<dbReference type="RefSeq" id="WP_020038296.1">
    <property type="nucleotide sequence ID" value="NZ_KE557274.1"/>
</dbReference>
<dbReference type="Pfam" id="PF12680">
    <property type="entry name" value="SnoaL_2"/>
    <property type="match status" value="1"/>
</dbReference>
<dbReference type="OrthoDB" id="2083380at2"/>
<name>S9QX26_9RHOB</name>
<dbReference type="AlphaFoldDB" id="S9QX26"/>
<protein>
    <recommendedName>
        <fullName evidence="1">SnoaL-like domain-containing protein</fullName>
    </recommendedName>
</protein>
<evidence type="ECO:0000313" key="3">
    <source>
        <dbReference type="Proteomes" id="UP000015347"/>
    </source>
</evidence>
<dbReference type="EMBL" id="APVH01000013">
    <property type="protein sequence ID" value="EPX84102.1"/>
    <property type="molecule type" value="Genomic_DNA"/>
</dbReference>
<evidence type="ECO:0000313" key="2">
    <source>
        <dbReference type="EMBL" id="EPX84102.1"/>
    </source>
</evidence>
<feature type="domain" description="SnoaL-like" evidence="1">
    <location>
        <begin position="25"/>
        <end position="118"/>
    </location>
</feature>
<evidence type="ECO:0000259" key="1">
    <source>
        <dbReference type="Pfam" id="PF12680"/>
    </source>
</evidence>
<organism evidence="2 3">
    <name type="scientific">Salipiger mucosus DSM 16094</name>
    <dbReference type="NCBI Taxonomy" id="1123237"/>
    <lineage>
        <taxon>Bacteria</taxon>
        <taxon>Pseudomonadati</taxon>
        <taxon>Pseudomonadota</taxon>
        <taxon>Alphaproteobacteria</taxon>
        <taxon>Rhodobacterales</taxon>
        <taxon>Roseobacteraceae</taxon>
        <taxon>Salipiger</taxon>
    </lineage>
</organism>
<proteinExistence type="predicted"/>
<dbReference type="eggNOG" id="COG3631">
    <property type="taxonomic scope" value="Bacteria"/>
</dbReference>
<dbReference type="Proteomes" id="UP000015347">
    <property type="component" value="Unassembled WGS sequence"/>
</dbReference>
<accession>S9QX26</accession>
<dbReference type="STRING" id="1123237.Salmuc_01877"/>
<dbReference type="Gene3D" id="3.10.450.50">
    <property type="match status" value="1"/>
</dbReference>
<gene>
    <name evidence="2" type="ORF">Salmuc_01877</name>
</gene>
<keyword evidence="3" id="KW-1185">Reference proteome</keyword>